<dbReference type="EMBL" id="MFBD01000009">
    <property type="protein sequence ID" value="OGD89205.1"/>
    <property type="molecule type" value="Genomic_DNA"/>
</dbReference>
<comment type="caution">
    <text evidence="2">The sequence shown here is derived from an EMBL/GenBank/DDBJ whole genome shotgun (WGS) entry which is preliminary data.</text>
</comment>
<evidence type="ECO:0000313" key="3">
    <source>
        <dbReference type="Proteomes" id="UP000177369"/>
    </source>
</evidence>
<evidence type="ECO:0000256" key="1">
    <source>
        <dbReference type="SAM" id="Coils"/>
    </source>
</evidence>
<accession>A0A1F5GBJ0</accession>
<sequence>MKRNLLLIFAVVFALFLMVNSARRIVTFRGTSEKVGNAEKKLVKLLEDNKELKLELEYKKGEEFKEMEIRNKLGLVKEGEAIVIIPKEDDVEEIETLYVPNWVKWRELFFGDS</sequence>
<name>A0A1F5GBJ0_9BACT</name>
<proteinExistence type="predicted"/>
<keyword evidence="1" id="KW-0175">Coiled coil</keyword>
<dbReference type="InterPro" id="IPR007060">
    <property type="entry name" value="FtsL/DivIC"/>
</dbReference>
<evidence type="ECO:0008006" key="4">
    <source>
        <dbReference type="Google" id="ProtNLM"/>
    </source>
</evidence>
<dbReference type="Pfam" id="PF04977">
    <property type="entry name" value="DivIC"/>
    <property type="match status" value="1"/>
</dbReference>
<organism evidence="2 3">
    <name type="scientific">Candidatus Curtissbacteria bacterium RIFCSPHIGHO2_02_FULL_40_16b</name>
    <dbReference type="NCBI Taxonomy" id="1797714"/>
    <lineage>
        <taxon>Bacteria</taxon>
        <taxon>Candidatus Curtissiibacteriota</taxon>
    </lineage>
</organism>
<evidence type="ECO:0000313" key="2">
    <source>
        <dbReference type="EMBL" id="OGD89205.1"/>
    </source>
</evidence>
<protein>
    <recommendedName>
        <fullName evidence="4">Cell division protein FtsL</fullName>
    </recommendedName>
</protein>
<dbReference type="AlphaFoldDB" id="A0A1F5GBJ0"/>
<dbReference type="Proteomes" id="UP000177369">
    <property type="component" value="Unassembled WGS sequence"/>
</dbReference>
<gene>
    <name evidence="2" type="ORF">A3D04_00090</name>
</gene>
<reference evidence="2 3" key="1">
    <citation type="journal article" date="2016" name="Nat. Commun.">
        <title>Thousands of microbial genomes shed light on interconnected biogeochemical processes in an aquifer system.</title>
        <authorList>
            <person name="Anantharaman K."/>
            <person name="Brown C.T."/>
            <person name="Hug L.A."/>
            <person name="Sharon I."/>
            <person name="Castelle C.J."/>
            <person name="Probst A.J."/>
            <person name="Thomas B.C."/>
            <person name="Singh A."/>
            <person name="Wilkins M.J."/>
            <person name="Karaoz U."/>
            <person name="Brodie E.L."/>
            <person name="Williams K.H."/>
            <person name="Hubbard S.S."/>
            <person name="Banfield J.F."/>
        </authorList>
    </citation>
    <scope>NUCLEOTIDE SEQUENCE [LARGE SCALE GENOMIC DNA]</scope>
</reference>
<feature type="coiled-coil region" evidence="1">
    <location>
        <begin position="35"/>
        <end position="62"/>
    </location>
</feature>